<evidence type="ECO:0000313" key="5">
    <source>
        <dbReference type="Proteomes" id="UP000184330"/>
    </source>
</evidence>
<dbReference type="PANTHER" id="PTHR10644">
    <property type="entry name" value="DNA REPAIR/RNA PROCESSING CPSF FAMILY"/>
    <property type="match status" value="1"/>
</dbReference>
<evidence type="ECO:0000313" key="4">
    <source>
        <dbReference type="EMBL" id="CZR62372.1"/>
    </source>
</evidence>
<evidence type="ECO:0000259" key="3">
    <source>
        <dbReference type="Pfam" id="PF23726"/>
    </source>
</evidence>
<dbReference type="InterPro" id="IPR058543">
    <property type="entry name" value="Beta-prop_RSE1/DDB1/CPSF1_2nd"/>
</dbReference>
<dbReference type="SUPFAM" id="SSF50978">
    <property type="entry name" value="WD40 repeat-like"/>
    <property type="match status" value="1"/>
</dbReference>
<dbReference type="InterPro" id="IPR050358">
    <property type="entry name" value="RSE1/DDB1/CFT1"/>
</dbReference>
<feature type="region of interest" description="Disordered" evidence="1">
    <location>
        <begin position="128"/>
        <end position="155"/>
    </location>
</feature>
<dbReference type="Gene3D" id="2.130.10.10">
    <property type="entry name" value="YVTN repeat-like/Quinoprotein amine dehydrogenase"/>
    <property type="match status" value="2"/>
</dbReference>
<evidence type="ECO:0000256" key="1">
    <source>
        <dbReference type="SAM" id="MobiDB-lite"/>
    </source>
</evidence>
<dbReference type="EMBL" id="FJOG01000020">
    <property type="protein sequence ID" value="CZR62372.1"/>
    <property type="molecule type" value="Genomic_DNA"/>
</dbReference>
<dbReference type="Pfam" id="PF10433">
    <property type="entry name" value="Beta-prop_RSE1_1st"/>
    <property type="match status" value="1"/>
</dbReference>
<evidence type="ECO:0000259" key="2">
    <source>
        <dbReference type="Pfam" id="PF10433"/>
    </source>
</evidence>
<keyword evidence="5" id="KW-1185">Reference proteome</keyword>
<dbReference type="Pfam" id="PF23726">
    <property type="entry name" value="Beta-prop_RSE1_2nd"/>
    <property type="match status" value="1"/>
</dbReference>
<dbReference type="InterPro" id="IPR015943">
    <property type="entry name" value="WD40/YVTN_repeat-like_dom_sf"/>
</dbReference>
<dbReference type="InterPro" id="IPR018846">
    <property type="entry name" value="Beta-prop_RSE1/DDB1/CPSF1_1st"/>
</dbReference>
<feature type="domain" description="RSE1/DDB1/CPSF1 second beta-propeller" evidence="3">
    <location>
        <begin position="567"/>
        <end position="827"/>
    </location>
</feature>
<reference evidence="4 5" key="1">
    <citation type="submission" date="2016-03" db="EMBL/GenBank/DDBJ databases">
        <authorList>
            <person name="Ploux O."/>
        </authorList>
    </citation>
    <scope>NUCLEOTIDE SEQUENCE [LARGE SCALE GENOMIC DNA]</scope>
    <source>
        <strain evidence="4 5">UAMH 11012</strain>
    </source>
</reference>
<accession>A0A1L7XBH3</accession>
<gene>
    <name evidence="4" type="ORF">PAC_12269</name>
</gene>
<sequence>MAFESNTLVNGEWTTRVLDVNTVLRHYDQQDKDNATNLVDVEKTPKFGLLTQTVIRSPLVHWILPVRLRDSRIHDVAFIGDDFVQIKELRSDGLLWEVVRKEDFGARIRNAAVIGSISAYEQDPDVKLGSTQVKSEEEENGLGQEHSIKDPVSSARQPLPPQFLVLQLETGDSIFLMLQVPNSRQPRFVTSRYRVSKAMLRLQPGTHIAVDPTSRYMVVSCSEKELAIYELQNRATLKQQLSQGQELKHIVSSMHFPVMDVIVKIDFLHPTPGDEDHIILLAIVIRKGKTRMLMFEWDSGDNIIKIKPRSVKGHTLDNGRQMPLLLIPLTIRSAFILVFENSISICEGMASDHPVFKDLESPEDIPTPPSDFHNGLGVPLWTSWTRPARRPDFLSENDHIYITREDGWIKFLDFNKHEDALNNDFGQFHANCGTAFASLDFKQATTSSIKSGDLLVIGGDSGSGGTYLVEARGLPIPVEPVQNWTPAHDFVTTYASSSEEARVNGKGSRNKEVVPKPDRIFACVGKGITSTIAEFRYGLEARIGLNTDYETPILQSWVLPAEFEATEDNDTCLFLLSMGDSSAVLSLSGDAAEIVELDESATRFDLRHRTIAVVAQETAIVQVTEGTIGVIGHDFVHKYSVSELPGIMGRSIDNATIGDNAILFTTYLEGSVHLQVLEHGMLATNMDLDESANVRVLRQTSLNVTSMIIGEIAQAQFGIVAEWTDSFINLTFQSLAGGDNHVIDLLTTLRNSQAHIDAVVSLAMIPSLGDSFLLLCGSRNGLLITLEISAKTFEVLQNRVDRVGATSAVLTRDNHAERGNTFFINCDSKLYHLQPILSGKIGEPTRSWRGQPHTIHQIWLSDASDSKFRQPVISGFAQLTSLSSISRLSESLLLVSGSMLFLADLSVVPKAVPRHIPLVGTPTRLLYSHTLDALIVAASIGKLSTLQFIDPETGEDMAQPIDQETKLPVEFVSGLGNPNEKIFRVFEWAYKKHGKLWNYLIVATSLGRVLIISVDQKSQTNGNRQGEVDQGRQKISYYTRHRFKSIDPVYSVTGFPEGLLWCTGDKLFCDMLDLTKKKFVRAAEYDLPSPAINLEYKDGTIFALTKCHSLEVLRLVLNETNPNSSQIIRNYGDQLTRDALHHTMLVFRQQPVHLVSDKSCSLVGLWPITGTKADTLEAVFEAELPNSILRFRSAKCRPIWDSSWNGTNRNTNGTSKIQSSPEARNPSETLGLSITGSLSHFTMLQLTAWKYLRFLIDLAILSPQVCEFTYKDGPVSLTSITDPKLRMQIDGDILKRCLVGRHLESLLRLGQNTSESKKVFERFCELLQDYHGGNFPMHAGVEAYLEQAYTDLNYFLRPIL</sequence>
<dbReference type="Proteomes" id="UP000184330">
    <property type="component" value="Unassembled WGS sequence"/>
</dbReference>
<dbReference type="OrthoDB" id="20774at2759"/>
<proteinExistence type="predicted"/>
<dbReference type="InterPro" id="IPR036322">
    <property type="entry name" value="WD40_repeat_dom_sf"/>
</dbReference>
<protein>
    <submittedName>
        <fullName evidence="4">Uncharacterized protein</fullName>
    </submittedName>
</protein>
<name>A0A1L7XBH3_9HELO</name>
<feature type="domain" description="RSE1/DDB1/CPSF1 first beta-propeller" evidence="2">
    <location>
        <begin position="60"/>
        <end position="473"/>
    </location>
</feature>
<dbReference type="STRING" id="576137.A0A1L7XBH3"/>
<organism evidence="4 5">
    <name type="scientific">Phialocephala subalpina</name>
    <dbReference type="NCBI Taxonomy" id="576137"/>
    <lineage>
        <taxon>Eukaryota</taxon>
        <taxon>Fungi</taxon>
        <taxon>Dikarya</taxon>
        <taxon>Ascomycota</taxon>
        <taxon>Pezizomycotina</taxon>
        <taxon>Leotiomycetes</taxon>
        <taxon>Helotiales</taxon>
        <taxon>Mollisiaceae</taxon>
        <taxon>Phialocephala</taxon>
        <taxon>Phialocephala fortinii species complex</taxon>
    </lineage>
</organism>